<feature type="region of interest" description="Disordered" evidence="1">
    <location>
        <begin position="277"/>
        <end position="297"/>
    </location>
</feature>
<comment type="caution">
    <text evidence="2">The sequence shown here is derived from an EMBL/GenBank/DDBJ whole genome shotgun (WGS) entry which is preliminary data.</text>
</comment>
<evidence type="ECO:0008006" key="4">
    <source>
        <dbReference type="Google" id="ProtNLM"/>
    </source>
</evidence>
<sequence length="369" mass="38571">MFAFRLPAPFRMPWRPAIAAAAAAVGIGLLLHLAPERLVGQSRAATLGAPADLAATGLYSDPAAQTVDPAHIAFAPQYPLWTDGALKRRWISLPPGTAIDATDTDIWNFPVGTRLWKEFSFDGRKVETRYMERQADGSWLFATYGWSADGQTAPLVSERGRANAYPLAGGAAHAIPGVADCRVCHLSGPVAVLGFGARQLATDEPAAGPGDGAPNPVLRKLAADGLLAGLDPRAIAARPGGTRLERAALGYLHGNCGHCHNAQGPLAKLGLDLRQSAADPHAGPKATTLGVPLKSPPPGLAPGTVARVAPGRPDLSALPQRMASRWPLLQMPPLGTALADAEAVEMINRWIAETETGSAGDRHQEGEEG</sequence>
<gene>
    <name evidence="2" type="ORF">GE300_14335</name>
</gene>
<dbReference type="RefSeq" id="WP_154447263.1">
    <property type="nucleotide sequence ID" value="NZ_WIND01000012.1"/>
</dbReference>
<evidence type="ECO:0000256" key="1">
    <source>
        <dbReference type="SAM" id="MobiDB-lite"/>
    </source>
</evidence>
<dbReference type="AlphaFoldDB" id="A0A6L5Z2L2"/>
<evidence type="ECO:0000313" key="2">
    <source>
        <dbReference type="EMBL" id="MSU90778.1"/>
    </source>
</evidence>
<name>A0A6L5Z2L2_9RHOB</name>
<proteinExistence type="predicted"/>
<accession>A0A6L5Z2L2</accession>
<keyword evidence="3" id="KW-1185">Reference proteome</keyword>
<protein>
    <recommendedName>
        <fullName evidence="4">Cytochrome c domain-containing protein</fullName>
    </recommendedName>
</protein>
<reference evidence="2 3" key="1">
    <citation type="submission" date="2019-10" db="EMBL/GenBank/DDBJ databases">
        <title>Cognatihalovulum marinum gen. nov. sp. nov., a new member of the family Rhodobacteraceae isolated from deep seawater of the Northwest Indian Ocean.</title>
        <authorList>
            <person name="Ruan C."/>
            <person name="Wang J."/>
            <person name="Zheng X."/>
            <person name="Song L."/>
            <person name="Zhu Y."/>
            <person name="Huang Y."/>
            <person name="Lu Z."/>
            <person name="Du W."/>
            <person name="Huang L."/>
            <person name="Dai X."/>
        </authorList>
    </citation>
    <scope>NUCLEOTIDE SEQUENCE [LARGE SCALE GENOMIC DNA]</scope>
    <source>
        <strain evidence="2 3">2CG4</strain>
    </source>
</reference>
<evidence type="ECO:0000313" key="3">
    <source>
        <dbReference type="Proteomes" id="UP000474957"/>
    </source>
</evidence>
<organism evidence="2 3">
    <name type="scientific">Halovulum marinum</name>
    <dbReference type="NCBI Taxonomy" id="2662447"/>
    <lineage>
        <taxon>Bacteria</taxon>
        <taxon>Pseudomonadati</taxon>
        <taxon>Pseudomonadota</taxon>
        <taxon>Alphaproteobacteria</taxon>
        <taxon>Rhodobacterales</taxon>
        <taxon>Paracoccaceae</taxon>
        <taxon>Halovulum</taxon>
    </lineage>
</organism>
<dbReference type="Proteomes" id="UP000474957">
    <property type="component" value="Unassembled WGS sequence"/>
</dbReference>
<dbReference type="EMBL" id="WIND01000012">
    <property type="protein sequence ID" value="MSU90778.1"/>
    <property type="molecule type" value="Genomic_DNA"/>
</dbReference>